<reference evidence="2" key="1">
    <citation type="journal article" date="2015" name="Nature">
        <title>Complex archaea that bridge the gap between prokaryotes and eukaryotes.</title>
        <authorList>
            <person name="Spang A."/>
            <person name="Saw J.H."/>
            <person name="Jorgensen S.L."/>
            <person name="Zaremba-Niedzwiedzka K."/>
            <person name="Martijn J."/>
            <person name="Lind A.E."/>
            <person name="van Eijk R."/>
            <person name="Schleper C."/>
            <person name="Guy L."/>
            <person name="Ettema T.J."/>
        </authorList>
    </citation>
    <scope>NUCLEOTIDE SEQUENCE</scope>
</reference>
<dbReference type="EMBL" id="LAZR01000179">
    <property type="protein sequence ID" value="KKN83877.1"/>
    <property type="molecule type" value="Genomic_DNA"/>
</dbReference>
<protein>
    <submittedName>
        <fullName evidence="2">Uncharacterized protein</fullName>
    </submittedName>
</protein>
<sequence>MSCHPTHFESGPLPGKTEEEIEKNWRDFKREDRVDSRAIRRQHRFKPGHEPDFAEPDSGWRYVRIELEYDAEPDQRDQLHGGPPSGLPCEQCGTMTTICGEKTMWEVYTQPGVEVVNLESMTEARKKELQEMKVVILCCPQCKAKSQWLEEFLPRGLGHGG</sequence>
<evidence type="ECO:0000256" key="1">
    <source>
        <dbReference type="SAM" id="MobiDB-lite"/>
    </source>
</evidence>
<proteinExistence type="predicted"/>
<feature type="region of interest" description="Disordered" evidence="1">
    <location>
        <begin position="27"/>
        <end position="57"/>
    </location>
</feature>
<evidence type="ECO:0000313" key="2">
    <source>
        <dbReference type="EMBL" id="KKN83877.1"/>
    </source>
</evidence>
<gene>
    <name evidence="2" type="ORF">LCGC14_0295300</name>
</gene>
<comment type="caution">
    <text evidence="2">The sequence shown here is derived from an EMBL/GenBank/DDBJ whole genome shotgun (WGS) entry which is preliminary data.</text>
</comment>
<name>A0A0F9U966_9ZZZZ</name>
<feature type="compositionally biased region" description="Basic and acidic residues" evidence="1">
    <location>
        <begin position="27"/>
        <end position="38"/>
    </location>
</feature>
<dbReference type="AlphaFoldDB" id="A0A0F9U966"/>
<organism evidence="2">
    <name type="scientific">marine sediment metagenome</name>
    <dbReference type="NCBI Taxonomy" id="412755"/>
    <lineage>
        <taxon>unclassified sequences</taxon>
        <taxon>metagenomes</taxon>
        <taxon>ecological metagenomes</taxon>
    </lineage>
</organism>
<accession>A0A0F9U966</accession>